<sequence>MGAHELLFQSEDNALVNKADKRLGRHVGYATEILARQHRSFLFSISVSGSCVRFFRWDRAGCVVTESFDVHEEPELLCEFLWLFSQTTDVGRGHDMTVEVATRAEELLFKAAIQEYVGFQLDLTGDALEQAVLEHYVPGRAAAIHVLPQGCTADPSNIRRYIVSRPVVAPLHLTGRGTRGYWAVDAGDRRVVFIKDTWRNCEVMAAWEGETLQRMHDQGVRYIPSVVCHGDLPDCFPNEPRPIAGDERQCTATDEFRGLPWVCQVNGQTVRVYKQTHYRLVLGTVGYNLRRFKDTKELMHSTYDVFTAMREARTKASRIHRDISLGNVILVRERDRDIRRGYLIDWEASSEVDSSGLACFPGRTGTWLFMSQRMLSHDNVNEKMTLEDDMESLLYVILYTALRWLPHNYPDRHLHKLFHDFFEDQADFGGIPHGGLHKLANARGRAITREIAFKDASFHEWLNAVMDYHCPPKKLQKELEGRWSDPSFLDSYWSEHLQTCQLAQNDRVDHSVDPPRRAHTPSTVSLSESSVALTPPPAEPAVDGEPQVPRSNTLGKRRRGSRETSAQAERMSEPPTVRRRSARHVPRVDYTPYLQRSTRKKK</sequence>
<dbReference type="SUPFAM" id="SSF56112">
    <property type="entry name" value="Protein kinase-like (PK-like)"/>
    <property type="match status" value="1"/>
</dbReference>
<dbReference type="EMBL" id="AYKW01000034">
    <property type="protein sequence ID" value="PIL27266.1"/>
    <property type="molecule type" value="Genomic_DNA"/>
</dbReference>
<dbReference type="PANTHER" id="PTHR38248:SF2">
    <property type="entry name" value="FUNK1 11"/>
    <property type="match status" value="1"/>
</dbReference>
<evidence type="ECO:0000313" key="3">
    <source>
        <dbReference type="EMBL" id="PIL27266.1"/>
    </source>
</evidence>
<dbReference type="PANTHER" id="PTHR38248">
    <property type="entry name" value="FUNK1 6"/>
    <property type="match status" value="1"/>
</dbReference>
<gene>
    <name evidence="3" type="ORF">GSI_10413</name>
</gene>
<protein>
    <recommendedName>
        <fullName evidence="2">Fungal-type protein kinase domain-containing protein</fullName>
    </recommendedName>
</protein>
<reference evidence="3 4" key="1">
    <citation type="journal article" date="2015" name="Sci. Rep.">
        <title>Chromosome-level genome map provides insights into diverse defense mechanisms in the medicinal fungus Ganoderma sinense.</title>
        <authorList>
            <person name="Zhu Y."/>
            <person name="Xu J."/>
            <person name="Sun C."/>
            <person name="Zhou S."/>
            <person name="Xu H."/>
            <person name="Nelson D.R."/>
            <person name="Qian J."/>
            <person name="Song J."/>
            <person name="Luo H."/>
            <person name="Xiang L."/>
            <person name="Li Y."/>
            <person name="Xu Z."/>
            <person name="Ji A."/>
            <person name="Wang L."/>
            <person name="Lu S."/>
            <person name="Hayward A."/>
            <person name="Sun W."/>
            <person name="Li X."/>
            <person name="Schwartz D.C."/>
            <person name="Wang Y."/>
            <person name="Chen S."/>
        </authorList>
    </citation>
    <scope>NUCLEOTIDE SEQUENCE [LARGE SCALE GENOMIC DNA]</scope>
    <source>
        <strain evidence="3 4">ZZ0214-1</strain>
    </source>
</reference>
<name>A0A2G8S0H1_9APHY</name>
<dbReference type="InterPro" id="IPR011009">
    <property type="entry name" value="Kinase-like_dom_sf"/>
</dbReference>
<keyword evidence="4" id="KW-1185">Reference proteome</keyword>
<feature type="domain" description="Fungal-type protein kinase" evidence="2">
    <location>
        <begin position="19"/>
        <end position="400"/>
    </location>
</feature>
<dbReference type="OrthoDB" id="3265188at2759"/>
<dbReference type="Pfam" id="PF17667">
    <property type="entry name" value="Pkinase_fungal"/>
    <property type="match status" value="1"/>
</dbReference>
<evidence type="ECO:0000259" key="2">
    <source>
        <dbReference type="Pfam" id="PF17667"/>
    </source>
</evidence>
<dbReference type="STRING" id="1077348.A0A2G8S0H1"/>
<dbReference type="Gene3D" id="1.10.510.10">
    <property type="entry name" value="Transferase(Phosphotransferase) domain 1"/>
    <property type="match status" value="1"/>
</dbReference>
<proteinExistence type="predicted"/>
<dbReference type="InterPro" id="IPR040976">
    <property type="entry name" value="Pkinase_fungal"/>
</dbReference>
<organism evidence="3 4">
    <name type="scientific">Ganoderma sinense ZZ0214-1</name>
    <dbReference type="NCBI Taxonomy" id="1077348"/>
    <lineage>
        <taxon>Eukaryota</taxon>
        <taxon>Fungi</taxon>
        <taxon>Dikarya</taxon>
        <taxon>Basidiomycota</taxon>
        <taxon>Agaricomycotina</taxon>
        <taxon>Agaricomycetes</taxon>
        <taxon>Polyporales</taxon>
        <taxon>Polyporaceae</taxon>
        <taxon>Ganoderma</taxon>
    </lineage>
</organism>
<accession>A0A2G8S0H1</accession>
<comment type="caution">
    <text evidence="3">The sequence shown here is derived from an EMBL/GenBank/DDBJ whole genome shotgun (WGS) entry which is preliminary data.</text>
</comment>
<dbReference type="AlphaFoldDB" id="A0A2G8S0H1"/>
<feature type="compositionally biased region" description="Polar residues" evidence="1">
    <location>
        <begin position="520"/>
        <end position="532"/>
    </location>
</feature>
<evidence type="ECO:0000256" key="1">
    <source>
        <dbReference type="SAM" id="MobiDB-lite"/>
    </source>
</evidence>
<evidence type="ECO:0000313" key="4">
    <source>
        <dbReference type="Proteomes" id="UP000230002"/>
    </source>
</evidence>
<dbReference type="Proteomes" id="UP000230002">
    <property type="component" value="Unassembled WGS sequence"/>
</dbReference>
<feature type="region of interest" description="Disordered" evidence="1">
    <location>
        <begin position="508"/>
        <end position="602"/>
    </location>
</feature>